<evidence type="ECO:0000256" key="4">
    <source>
        <dbReference type="ARBA" id="ARBA00011335"/>
    </source>
</evidence>
<accession>A0A8H3FAK9</accession>
<evidence type="ECO:0000313" key="13">
    <source>
        <dbReference type="Proteomes" id="UP000664169"/>
    </source>
</evidence>
<comment type="similarity">
    <text evidence="3 11">Belongs to the ALG14 family.</text>
</comment>
<keyword evidence="8 11" id="KW-1133">Transmembrane helix</keyword>
<dbReference type="GO" id="GO:0004577">
    <property type="term" value="F:N-acetylglucosaminyldiphosphodolichol N-acetylglucosaminyltransferase activity"/>
    <property type="evidence" value="ECO:0007669"/>
    <property type="project" value="TreeGrafter"/>
</dbReference>
<dbReference type="OrthoDB" id="17098at2759"/>
<feature type="transmembrane region" description="Helical" evidence="11">
    <location>
        <begin position="134"/>
        <end position="153"/>
    </location>
</feature>
<feature type="transmembrane region" description="Helical" evidence="11">
    <location>
        <begin position="12"/>
        <end position="33"/>
    </location>
</feature>
<evidence type="ECO:0000313" key="12">
    <source>
        <dbReference type="EMBL" id="CAF9921792.1"/>
    </source>
</evidence>
<proteinExistence type="inferred from homology"/>
<comment type="subunit">
    <text evidence="4 11">Heterodimer with ALG13 to form a functional enzyme.</text>
</comment>
<keyword evidence="13" id="KW-1185">Reference proteome</keyword>
<dbReference type="Pfam" id="PF08660">
    <property type="entry name" value="Alg14"/>
    <property type="match status" value="1"/>
</dbReference>
<feature type="transmembrane region" description="Helical" evidence="11">
    <location>
        <begin position="165"/>
        <end position="190"/>
    </location>
</feature>
<dbReference type="PANTHER" id="PTHR12154">
    <property type="entry name" value="GLYCOSYL TRANSFERASE-RELATED"/>
    <property type="match status" value="1"/>
</dbReference>
<dbReference type="InterPro" id="IPR013969">
    <property type="entry name" value="Oligosacch_biosynth_Alg14"/>
</dbReference>
<evidence type="ECO:0000256" key="5">
    <source>
        <dbReference type="ARBA" id="ARBA00017467"/>
    </source>
</evidence>
<keyword evidence="7 11" id="KW-0256">Endoplasmic reticulum</keyword>
<evidence type="ECO:0000256" key="11">
    <source>
        <dbReference type="RuleBase" id="RU362127"/>
    </source>
</evidence>
<comment type="caution">
    <text evidence="11">Lacks conserved residue(s) required for the propagation of feature annotation.</text>
</comment>
<organism evidence="12 13">
    <name type="scientific">Gomphillus americanus</name>
    <dbReference type="NCBI Taxonomy" id="1940652"/>
    <lineage>
        <taxon>Eukaryota</taxon>
        <taxon>Fungi</taxon>
        <taxon>Dikarya</taxon>
        <taxon>Ascomycota</taxon>
        <taxon>Pezizomycotina</taxon>
        <taxon>Lecanoromycetes</taxon>
        <taxon>OSLEUM clade</taxon>
        <taxon>Ostropomycetidae</taxon>
        <taxon>Ostropales</taxon>
        <taxon>Graphidaceae</taxon>
        <taxon>Gomphilloideae</taxon>
        <taxon>Gomphillus</taxon>
    </lineage>
</organism>
<evidence type="ECO:0000256" key="3">
    <source>
        <dbReference type="ARBA" id="ARBA00009731"/>
    </source>
</evidence>
<evidence type="ECO:0000256" key="1">
    <source>
        <dbReference type="ARBA" id="ARBA00004389"/>
    </source>
</evidence>
<dbReference type="Gene3D" id="3.40.50.2000">
    <property type="entry name" value="Glycogen Phosphorylase B"/>
    <property type="match status" value="1"/>
</dbReference>
<evidence type="ECO:0000256" key="10">
    <source>
        <dbReference type="ARBA" id="ARBA00032062"/>
    </source>
</evidence>
<dbReference type="EMBL" id="CAJPDQ010000017">
    <property type="protein sequence ID" value="CAF9921792.1"/>
    <property type="molecule type" value="Genomic_DNA"/>
</dbReference>
<sequence length="255" mass="28653">MEVVRLITGLSNFVPLALLSLLVILTGAIRAIYLLPVIRPRKPQKRQRKKDAAYILVVLGSGGHTTEMFMLLAGLDTARYSTRRYVISEGDNHSITRMRDFELTLELDAIQRGIIYGAYDYKIVSRARKIHQSLITTPISTLATFIACLGVFGRPSKQAPSRTMYPDLVIANGPATAFVLICASFVLRYFNLPGTSEALRCVYVESWARLHQLSLTGRLLRLSGLCERFLVQWPDLEIRNRRGKQLGEYVGPLVI</sequence>
<keyword evidence="6 11" id="KW-0812">Transmembrane</keyword>
<feature type="transmembrane region" description="Helical" evidence="11">
    <location>
        <begin position="53"/>
        <end position="75"/>
    </location>
</feature>
<evidence type="ECO:0000256" key="9">
    <source>
        <dbReference type="ARBA" id="ARBA00023136"/>
    </source>
</evidence>
<evidence type="ECO:0000256" key="2">
    <source>
        <dbReference type="ARBA" id="ARBA00004590"/>
    </source>
</evidence>
<evidence type="ECO:0000256" key="8">
    <source>
        <dbReference type="ARBA" id="ARBA00022989"/>
    </source>
</evidence>
<dbReference type="PANTHER" id="PTHR12154:SF4">
    <property type="entry name" value="UDP-N-ACETYLGLUCOSAMINE TRANSFERASE SUBUNIT ALG14 HOMOLOG"/>
    <property type="match status" value="1"/>
</dbReference>
<dbReference type="GO" id="GO:0006488">
    <property type="term" value="P:dolichol-linked oligosaccharide biosynthetic process"/>
    <property type="evidence" value="ECO:0007669"/>
    <property type="project" value="InterPro"/>
</dbReference>
<keyword evidence="9 11" id="KW-0472">Membrane</keyword>
<evidence type="ECO:0000256" key="6">
    <source>
        <dbReference type="ARBA" id="ARBA00022692"/>
    </source>
</evidence>
<dbReference type="GO" id="GO:0043541">
    <property type="term" value="C:UDP-N-acetylglucosamine transferase complex"/>
    <property type="evidence" value="ECO:0007669"/>
    <property type="project" value="TreeGrafter"/>
</dbReference>
<comment type="function">
    <text evidence="11">Involved in protein N-glycosylation. Essential for the second step of the dolichol-linked oligosaccharide pathway. Anchors the catalytic subunit ALG13 to the ER.</text>
</comment>
<dbReference type="GO" id="GO:0031965">
    <property type="term" value="C:nuclear membrane"/>
    <property type="evidence" value="ECO:0007669"/>
    <property type="project" value="UniProtKB-SubCell"/>
</dbReference>
<dbReference type="Proteomes" id="UP000664169">
    <property type="component" value="Unassembled WGS sequence"/>
</dbReference>
<dbReference type="AlphaFoldDB" id="A0A8H3FAK9"/>
<protein>
    <recommendedName>
        <fullName evidence="5 11">UDP-N-acetylglucosamine transferase subunit ALG14</fullName>
    </recommendedName>
    <alternativeName>
        <fullName evidence="10 11">Asparagine-linked glycosylation protein 14</fullName>
    </alternativeName>
</protein>
<comment type="caution">
    <text evidence="12">The sequence shown here is derived from an EMBL/GenBank/DDBJ whole genome shotgun (WGS) entry which is preliminary data.</text>
</comment>
<reference evidence="12" key="1">
    <citation type="submission" date="2021-03" db="EMBL/GenBank/DDBJ databases">
        <authorList>
            <person name="Tagirdzhanova G."/>
        </authorList>
    </citation>
    <scope>NUCLEOTIDE SEQUENCE</scope>
</reference>
<name>A0A8H3FAK9_9LECA</name>
<evidence type="ECO:0000256" key="7">
    <source>
        <dbReference type="ARBA" id="ARBA00022824"/>
    </source>
</evidence>
<comment type="subcellular location">
    <subcellularLocation>
        <location evidence="1 11">Endoplasmic reticulum membrane</location>
        <topology evidence="1 11">Single-pass membrane protein</topology>
    </subcellularLocation>
    <subcellularLocation>
        <location evidence="2">Nucleus membrane</location>
        <topology evidence="2">Single-pass membrane protein</topology>
    </subcellularLocation>
</comment>
<gene>
    <name evidence="11" type="primary">ALG14</name>
    <name evidence="12" type="ORF">GOMPHAMPRED_002401</name>
</gene>